<comment type="function">
    <text evidence="6">Toxic component of a toxin-antitoxin (TA) system. An RNase.</text>
</comment>
<evidence type="ECO:0000313" key="9">
    <source>
        <dbReference type="Proteomes" id="UP000308760"/>
    </source>
</evidence>
<keyword evidence="4 6" id="KW-0378">Hydrolase</keyword>
<reference evidence="8 9" key="2">
    <citation type="submission" date="2019-05" db="EMBL/GenBank/DDBJ databases">
        <title>Glycomyces buryatensis sp. nov.</title>
        <authorList>
            <person name="Nikitina E."/>
        </authorList>
    </citation>
    <scope>NUCLEOTIDE SEQUENCE [LARGE SCALE GENOMIC DNA]</scope>
    <source>
        <strain evidence="8 9">18</strain>
    </source>
</reference>
<gene>
    <name evidence="6" type="primary">vapC</name>
    <name evidence="8" type="ORF">FAB82_03905</name>
</gene>
<evidence type="ECO:0000256" key="6">
    <source>
        <dbReference type="HAMAP-Rule" id="MF_00265"/>
    </source>
</evidence>
<dbReference type="GO" id="GO:0004540">
    <property type="term" value="F:RNA nuclease activity"/>
    <property type="evidence" value="ECO:0007669"/>
    <property type="project" value="InterPro"/>
</dbReference>
<name>A0A4S8QE86_9ACTN</name>
<evidence type="ECO:0000256" key="2">
    <source>
        <dbReference type="ARBA" id="ARBA00022722"/>
    </source>
</evidence>
<proteinExistence type="inferred from homology"/>
<reference evidence="9" key="1">
    <citation type="submission" date="2019-04" db="EMBL/GenBank/DDBJ databases">
        <title>Nocardioides xinjiangensis sp. nov.</title>
        <authorList>
            <person name="Liu S."/>
        </authorList>
    </citation>
    <scope>NUCLEOTIDE SEQUENCE [LARGE SCALE GENOMIC DNA]</scope>
    <source>
        <strain evidence="9">18</strain>
    </source>
</reference>
<keyword evidence="6" id="KW-0800">Toxin</keyword>
<protein>
    <recommendedName>
        <fullName evidence="6">Ribonuclease VapC</fullName>
        <shortName evidence="6">RNase VapC</shortName>
        <ecNumber evidence="6">3.1.-.-</ecNumber>
    </recommendedName>
    <alternativeName>
        <fullName evidence="6">Toxin VapC</fullName>
    </alternativeName>
</protein>
<dbReference type="InterPro" id="IPR022907">
    <property type="entry name" value="VapC_family"/>
</dbReference>
<dbReference type="GO" id="GO:0090729">
    <property type="term" value="F:toxin activity"/>
    <property type="evidence" value="ECO:0007669"/>
    <property type="project" value="UniProtKB-KW"/>
</dbReference>
<dbReference type="Gene3D" id="3.40.50.1010">
    <property type="entry name" value="5'-nuclease"/>
    <property type="match status" value="1"/>
</dbReference>
<feature type="binding site" evidence="6">
    <location>
        <position position="5"/>
    </location>
    <ligand>
        <name>Mg(2+)</name>
        <dbReference type="ChEBI" id="CHEBI:18420"/>
    </ligand>
</feature>
<keyword evidence="3 6" id="KW-0479">Metal-binding</keyword>
<keyword evidence="5 6" id="KW-0460">Magnesium</keyword>
<sequence length="131" mass="14412">MIYLDSCALIALTIERDPVEDLIEFLKDHSGTPMATSSIGFVETVRGASHYGQYPTLMAELSTMYGELTMTQEVRDIASTLPRSLRTLDALHVATALSIEDYLTSLVSYDRRLLKAAREQGLPVASPGMDD</sequence>
<comment type="caution">
    <text evidence="8">The sequence shown here is derived from an EMBL/GenBank/DDBJ whole genome shotgun (WGS) entry which is preliminary data.</text>
</comment>
<evidence type="ECO:0000256" key="5">
    <source>
        <dbReference type="ARBA" id="ARBA00022842"/>
    </source>
</evidence>
<evidence type="ECO:0000259" key="7">
    <source>
        <dbReference type="Pfam" id="PF01850"/>
    </source>
</evidence>
<dbReference type="GO" id="GO:0000287">
    <property type="term" value="F:magnesium ion binding"/>
    <property type="evidence" value="ECO:0007669"/>
    <property type="project" value="UniProtKB-UniRule"/>
</dbReference>
<dbReference type="Proteomes" id="UP000308760">
    <property type="component" value="Unassembled WGS sequence"/>
</dbReference>
<feature type="domain" description="PIN" evidence="7">
    <location>
        <begin position="2"/>
        <end position="118"/>
    </location>
</feature>
<evidence type="ECO:0000256" key="3">
    <source>
        <dbReference type="ARBA" id="ARBA00022723"/>
    </source>
</evidence>
<dbReference type="OrthoDB" id="4750219at2"/>
<dbReference type="InterPro" id="IPR002716">
    <property type="entry name" value="PIN_dom"/>
</dbReference>
<comment type="cofactor">
    <cofactor evidence="6">
        <name>Mg(2+)</name>
        <dbReference type="ChEBI" id="CHEBI:18420"/>
    </cofactor>
</comment>
<dbReference type="InterPro" id="IPR029060">
    <property type="entry name" value="PIN-like_dom_sf"/>
</dbReference>
<accession>A0A4S8QE86</accession>
<keyword evidence="1 6" id="KW-1277">Toxin-antitoxin system</keyword>
<feature type="binding site" evidence="6">
    <location>
        <position position="89"/>
    </location>
    <ligand>
        <name>Mg(2+)</name>
        <dbReference type="ChEBI" id="CHEBI:18420"/>
    </ligand>
</feature>
<dbReference type="EMBL" id="STGY01000010">
    <property type="protein sequence ID" value="THV42903.1"/>
    <property type="molecule type" value="Genomic_DNA"/>
</dbReference>
<evidence type="ECO:0000256" key="4">
    <source>
        <dbReference type="ARBA" id="ARBA00022801"/>
    </source>
</evidence>
<comment type="similarity">
    <text evidence="6">Belongs to the PINc/VapC protein family.</text>
</comment>
<dbReference type="SUPFAM" id="SSF88723">
    <property type="entry name" value="PIN domain-like"/>
    <property type="match status" value="1"/>
</dbReference>
<dbReference type="AlphaFoldDB" id="A0A4S8QE86"/>
<dbReference type="EC" id="3.1.-.-" evidence="6"/>
<dbReference type="HAMAP" id="MF_00265">
    <property type="entry name" value="VapC_Nob1"/>
    <property type="match status" value="1"/>
</dbReference>
<dbReference type="CDD" id="cd09874">
    <property type="entry name" value="PIN_MT3492-like"/>
    <property type="match status" value="1"/>
</dbReference>
<keyword evidence="9" id="KW-1185">Reference proteome</keyword>
<dbReference type="GO" id="GO:0016787">
    <property type="term" value="F:hydrolase activity"/>
    <property type="evidence" value="ECO:0007669"/>
    <property type="project" value="UniProtKB-KW"/>
</dbReference>
<dbReference type="Pfam" id="PF01850">
    <property type="entry name" value="PIN"/>
    <property type="match status" value="1"/>
</dbReference>
<dbReference type="RefSeq" id="WP_136533234.1">
    <property type="nucleotide sequence ID" value="NZ_STGY01000010.1"/>
</dbReference>
<evidence type="ECO:0000256" key="1">
    <source>
        <dbReference type="ARBA" id="ARBA00022649"/>
    </source>
</evidence>
<keyword evidence="2 6" id="KW-0540">Nuclease</keyword>
<organism evidence="8 9">
    <name type="scientific">Glycomyces buryatensis</name>
    <dbReference type="NCBI Taxonomy" id="2570927"/>
    <lineage>
        <taxon>Bacteria</taxon>
        <taxon>Bacillati</taxon>
        <taxon>Actinomycetota</taxon>
        <taxon>Actinomycetes</taxon>
        <taxon>Glycomycetales</taxon>
        <taxon>Glycomycetaceae</taxon>
        <taxon>Glycomyces</taxon>
    </lineage>
</organism>
<evidence type="ECO:0000313" key="8">
    <source>
        <dbReference type="EMBL" id="THV42903.1"/>
    </source>
</evidence>